<dbReference type="InterPro" id="IPR003772">
    <property type="entry name" value="YceD"/>
</dbReference>
<dbReference type="EMBL" id="JAJEQM010000008">
    <property type="protein sequence ID" value="MCC2210551.1"/>
    <property type="molecule type" value="Genomic_DNA"/>
</dbReference>
<dbReference type="RefSeq" id="WP_022229962.1">
    <property type="nucleotide sequence ID" value="NZ_JAJEQM010000008.1"/>
</dbReference>
<accession>A0AAE3DZ53</accession>
<organism evidence="1 2">
    <name type="scientific">Hominilimicola fabiformis</name>
    <dbReference type="NCBI Taxonomy" id="2885356"/>
    <lineage>
        <taxon>Bacteria</taxon>
        <taxon>Bacillati</taxon>
        <taxon>Bacillota</taxon>
        <taxon>Clostridia</taxon>
        <taxon>Eubacteriales</taxon>
        <taxon>Oscillospiraceae</taxon>
        <taxon>Hominilimicola</taxon>
    </lineage>
</organism>
<dbReference type="PANTHER" id="PTHR34374">
    <property type="entry name" value="LARGE RIBOSOMAL RNA SUBUNIT ACCUMULATION PROTEIN YCED HOMOLOG 1, CHLOROPLASTIC"/>
    <property type="match status" value="1"/>
</dbReference>
<dbReference type="Proteomes" id="UP001198242">
    <property type="component" value="Unassembled WGS sequence"/>
</dbReference>
<dbReference type="AlphaFoldDB" id="A0AAE3DZ53"/>
<evidence type="ECO:0000313" key="2">
    <source>
        <dbReference type="Proteomes" id="UP001198242"/>
    </source>
</evidence>
<gene>
    <name evidence="1" type="ORF">LKE05_07080</name>
</gene>
<dbReference type="PANTHER" id="PTHR34374:SF1">
    <property type="entry name" value="LARGE RIBOSOMAL RNA SUBUNIT ACCUMULATION PROTEIN YCED HOMOLOG 1, CHLOROPLASTIC"/>
    <property type="match status" value="1"/>
</dbReference>
<name>A0AAE3DZ53_9FIRM</name>
<protein>
    <submittedName>
        <fullName evidence="1">DUF177 domain-containing protein</fullName>
    </submittedName>
</protein>
<evidence type="ECO:0000313" key="1">
    <source>
        <dbReference type="EMBL" id="MCC2210551.1"/>
    </source>
</evidence>
<comment type="caution">
    <text evidence="1">The sequence shown here is derived from an EMBL/GenBank/DDBJ whole genome shotgun (WGS) entry which is preliminary data.</text>
</comment>
<dbReference type="Pfam" id="PF02620">
    <property type="entry name" value="YceD"/>
    <property type="match status" value="1"/>
</dbReference>
<sequence>MTIDVSTILKELGGKIDINGDVEMSDTDFLGEMYHFNEPVKVSGSVSNNGKSLILKANCTGHMTTQCARCMKDIVVDIDFDIDENLAQDDGSVSSDDDVILFEDVKIDIDDIVANNFLMNVEGKYLCSEDCKGLCQHCGADLNEGDCGCSQENIDPRWAALVDIMEKDK</sequence>
<keyword evidence="2" id="KW-1185">Reference proteome</keyword>
<proteinExistence type="predicted"/>
<reference evidence="1 2" key="1">
    <citation type="submission" date="2021-10" db="EMBL/GenBank/DDBJ databases">
        <title>Anaerobic single-cell dispensing facilitates the cultivation of human gut bacteria.</title>
        <authorList>
            <person name="Afrizal A."/>
        </authorList>
    </citation>
    <scope>NUCLEOTIDE SEQUENCE [LARGE SCALE GENOMIC DNA]</scope>
    <source>
        <strain evidence="1 2">CLA-AA-H232</strain>
    </source>
</reference>